<feature type="domain" description="Calponin-homology (CH)" evidence="4">
    <location>
        <begin position="172"/>
        <end position="277"/>
    </location>
</feature>
<dbReference type="InterPro" id="IPR002017">
    <property type="entry name" value="Spectrin_repeat"/>
</dbReference>
<dbReference type="SUPFAM" id="SSF46966">
    <property type="entry name" value="Spectrin repeat"/>
    <property type="match status" value="2"/>
</dbReference>
<dbReference type="PROSITE" id="PS00019">
    <property type="entry name" value="ACTININ_1"/>
    <property type="match status" value="1"/>
</dbReference>
<reference evidence="5 6" key="1">
    <citation type="journal article" date="2007" name="Nature">
        <title>The medaka draft genome and insights into vertebrate genome evolution.</title>
        <authorList>
            <person name="Kasahara M."/>
            <person name="Naruse K."/>
            <person name="Sasaki S."/>
            <person name="Nakatani Y."/>
            <person name="Qu W."/>
            <person name="Ahsan B."/>
            <person name="Yamada T."/>
            <person name="Nagayasu Y."/>
            <person name="Doi K."/>
            <person name="Kasai Y."/>
            <person name="Jindo T."/>
            <person name="Kobayashi D."/>
            <person name="Shimada A."/>
            <person name="Toyoda A."/>
            <person name="Kuroki Y."/>
            <person name="Fujiyama A."/>
            <person name="Sasaki T."/>
            <person name="Shimizu A."/>
            <person name="Asakawa S."/>
            <person name="Shimizu N."/>
            <person name="Hashimoto S."/>
            <person name="Yang J."/>
            <person name="Lee Y."/>
            <person name="Matsushima K."/>
            <person name="Sugano S."/>
            <person name="Sakaizumi M."/>
            <person name="Narita T."/>
            <person name="Ohishi K."/>
            <person name="Haga S."/>
            <person name="Ohta F."/>
            <person name="Nomoto H."/>
            <person name="Nogata K."/>
            <person name="Morishita T."/>
            <person name="Endo T."/>
            <person name="Shin-I T."/>
            <person name="Takeda H."/>
            <person name="Morishita S."/>
            <person name="Kohara Y."/>
        </authorList>
    </citation>
    <scope>NUCLEOTIDE SEQUENCE [LARGE SCALE GENOMIC DNA]</scope>
    <source>
        <strain evidence="5 6">Hd-rR</strain>
    </source>
</reference>
<dbReference type="PROSITE" id="PS50021">
    <property type="entry name" value="CH"/>
    <property type="match status" value="2"/>
</dbReference>
<evidence type="ECO:0000256" key="1">
    <source>
        <dbReference type="ARBA" id="ARBA00022737"/>
    </source>
</evidence>
<dbReference type="CDD" id="cd21248">
    <property type="entry name" value="CH_SPTB_like_rpt2"/>
    <property type="match status" value="1"/>
</dbReference>
<dbReference type="Proteomes" id="UP000001038">
    <property type="component" value="Chromosome 1"/>
</dbReference>
<dbReference type="Ensembl" id="ENSORLT00000033550.1">
    <property type="protein sequence ID" value="ENSORLP00000041103.1"/>
    <property type="gene ID" value="ENSORLG00000020893.2"/>
</dbReference>
<dbReference type="SMART" id="SM00150">
    <property type="entry name" value="SPEC"/>
    <property type="match status" value="2"/>
</dbReference>
<feature type="domain" description="Calponin-homology (CH)" evidence="4">
    <location>
        <begin position="53"/>
        <end position="157"/>
    </location>
</feature>
<keyword evidence="3" id="KW-0175">Coiled coil</keyword>
<evidence type="ECO:0000313" key="6">
    <source>
        <dbReference type="Proteomes" id="UP000001038"/>
    </source>
</evidence>
<name>A0A3B3IBA0_ORYLA</name>
<dbReference type="Pfam" id="PF00307">
    <property type="entry name" value="CH"/>
    <property type="match status" value="2"/>
</dbReference>
<evidence type="ECO:0000313" key="5">
    <source>
        <dbReference type="Ensembl" id="ENSORLP00000041103.1"/>
    </source>
</evidence>
<evidence type="ECO:0000259" key="4">
    <source>
        <dbReference type="PROSITE" id="PS50021"/>
    </source>
</evidence>
<dbReference type="Bgee" id="ENSORLG00000020893">
    <property type="expression patterns" value="Expressed in intestine and 15 other cell types or tissues"/>
</dbReference>
<dbReference type="CDD" id="cd21317">
    <property type="entry name" value="CH_SPTBN2_rpt1"/>
    <property type="match status" value="1"/>
</dbReference>
<dbReference type="PANTHER" id="PTHR11915">
    <property type="entry name" value="SPECTRIN/FILAMIN RELATED CYTOSKELETAL PROTEIN"/>
    <property type="match status" value="1"/>
</dbReference>
<dbReference type="Pfam" id="PF00435">
    <property type="entry name" value="Spectrin"/>
    <property type="match status" value="2"/>
</dbReference>
<accession>A0A3B3IBA0</accession>
<dbReference type="InterPro" id="IPR036872">
    <property type="entry name" value="CH_dom_sf"/>
</dbReference>
<keyword evidence="1" id="KW-0677">Repeat</keyword>
<evidence type="ECO:0000256" key="3">
    <source>
        <dbReference type="SAM" id="Coils"/>
    </source>
</evidence>
<keyword evidence="2" id="KW-0009">Actin-binding</keyword>
<dbReference type="Gene3D" id="1.20.58.60">
    <property type="match status" value="1"/>
</dbReference>
<dbReference type="GO" id="GO:0003779">
    <property type="term" value="F:actin binding"/>
    <property type="evidence" value="ECO:0007669"/>
    <property type="project" value="UniProtKB-KW"/>
</dbReference>
<dbReference type="PROSITE" id="PS00020">
    <property type="entry name" value="ACTININ_2"/>
    <property type="match status" value="1"/>
</dbReference>
<reference evidence="5" key="2">
    <citation type="submission" date="2025-08" db="UniProtKB">
        <authorList>
            <consortium name="Ensembl"/>
        </authorList>
    </citation>
    <scope>IDENTIFICATION</scope>
    <source>
        <strain evidence="5">Hd-rR</strain>
    </source>
</reference>
<gene>
    <name evidence="5" type="primary">LOC101164035</name>
</gene>
<reference evidence="5" key="3">
    <citation type="submission" date="2025-09" db="UniProtKB">
        <authorList>
            <consortium name="Ensembl"/>
        </authorList>
    </citation>
    <scope>IDENTIFICATION</scope>
    <source>
        <strain evidence="5">Hd-rR</strain>
    </source>
</reference>
<dbReference type="AlphaFoldDB" id="A0A3B3IBA0"/>
<organism evidence="5 6">
    <name type="scientific">Oryzias latipes</name>
    <name type="common">Japanese rice fish</name>
    <name type="synonym">Japanese killifish</name>
    <dbReference type="NCBI Taxonomy" id="8090"/>
    <lineage>
        <taxon>Eukaryota</taxon>
        <taxon>Metazoa</taxon>
        <taxon>Chordata</taxon>
        <taxon>Craniata</taxon>
        <taxon>Vertebrata</taxon>
        <taxon>Euteleostomi</taxon>
        <taxon>Actinopterygii</taxon>
        <taxon>Neopterygii</taxon>
        <taxon>Teleostei</taxon>
        <taxon>Neoteleostei</taxon>
        <taxon>Acanthomorphata</taxon>
        <taxon>Ovalentaria</taxon>
        <taxon>Atherinomorphae</taxon>
        <taxon>Beloniformes</taxon>
        <taxon>Adrianichthyidae</taxon>
        <taxon>Oryziinae</taxon>
        <taxon>Oryzias</taxon>
    </lineage>
</organism>
<feature type="coiled-coil region" evidence="3">
    <location>
        <begin position="456"/>
        <end position="490"/>
    </location>
</feature>
<dbReference type="Gene3D" id="1.10.418.10">
    <property type="entry name" value="Calponin-like domain"/>
    <property type="match status" value="2"/>
</dbReference>
<dbReference type="InterPro" id="IPR001589">
    <property type="entry name" value="Actinin_actin-bd_CS"/>
</dbReference>
<dbReference type="GeneTree" id="ENSGT00940000154864"/>
<protein>
    <submittedName>
        <fullName evidence="5">Spectrin, beta, non-erythrocytic 1</fullName>
    </submittedName>
</protein>
<keyword evidence="6" id="KW-1185">Reference proteome</keyword>
<evidence type="ECO:0000256" key="2">
    <source>
        <dbReference type="ARBA" id="ARBA00023203"/>
    </source>
</evidence>
<dbReference type="FunFam" id="1.20.58.60:FF:000083">
    <property type="entry name" value="Spectrin beta chain"/>
    <property type="match status" value="1"/>
</dbReference>
<dbReference type="FunFam" id="1.10.418.10:FF:000004">
    <property type="entry name" value="Spectrin beta chain"/>
    <property type="match status" value="1"/>
</dbReference>
<proteinExistence type="predicted"/>
<dbReference type="CDD" id="cd00176">
    <property type="entry name" value="SPEC"/>
    <property type="match status" value="1"/>
</dbReference>
<dbReference type="SMART" id="SM00033">
    <property type="entry name" value="CH"/>
    <property type="match status" value="2"/>
</dbReference>
<sequence>MTTVATELEPMDLQQQYSETVSNRWDDDWDNENSSARLFERSRIKALADEREAVQKKTFTKWVNSHLSRVSCRITDLYLDLRDGRMLIKLLEVLSGERLPKPTKGRMRIHCLENVDKALQFLKEQRVHLENMGSHDIVDGNHRLTLGLIWTIILRFQIQDISVETEDNKERRSAKDALLLWCQMKTAGYPNVNIQNFTTSWRDGMAFNALIHKHRPDLIDFDKLKKSNAHYNLQNAFNLAEQHLGLTRLLDPEDISVDHPDEKSVITYVVTYYHYFSKMKALKVEGKRIGKVLDNAIETENLIEKYESLASALLEWIEQTIIILNNRKFANSLVGVQQQLQAFNTYRTVEKPPKFTEKGNLEVLLFTIQSKMRANNQKVYMPREGKLISDINKAWERLEKAEHERELALRMELIRQEKLEQLARRFDRKAAMRETWLSENQRLVSQDNFGLDLQAVEAATKKHEAIETDIAAYEERVQAVVAVSKELELECYHDIKRIAARKDNVLRLWEYLLELLKARRQRLEMNLGLQRVFQEMLYIMDWMDEMKVSQRPQTSGTLFHKTGECQLVCLSRCCFCPRIMGNTCWAWRTSCRNTPWWRRTSLSRPTE</sequence>
<dbReference type="SUPFAM" id="SSF47576">
    <property type="entry name" value="Calponin-homology domain, CH-domain"/>
    <property type="match status" value="1"/>
</dbReference>
<dbReference type="InterPro" id="IPR018159">
    <property type="entry name" value="Spectrin/alpha-actinin"/>
</dbReference>
<dbReference type="InterPro" id="IPR001715">
    <property type="entry name" value="CH_dom"/>
</dbReference>
<dbReference type="FunFam" id="1.10.418.10:FF:000003">
    <property type="entry name" value="Spectrin beta chain"/>
    <property type="match status" value="1"/>
</dbReference>